<dbReference type="Gene3D" id="1.10.150.20">
    <property type="entry name" value="5' to 3' exonuclease, C-terminal subdomain"/>
    <property type="match status" value="1"/>
</dbReference>
<evidence type="ECO:0000256" key="8">
    <source>
        <dbReference type="ARBA" id="ARBA00023186"/>
    </source>
</evidence>
<keyword evidence="8" id="KW-0143">Chaperone</keyword>
<keyword evidence="6 10" id="KW-1133">Transmembrane helix</keyword>
<evidence type="ECO:0000256" key="5">
    <source>
        <dbReference type="ARBA" id="ARBA00022927"/>
    </source>
</evidence>
<dbReference type="InterPro" id="IPR035892">
    <property type="entry name" value="C2_domain_sf"/>
</dbReference>
<dbReference type="EMBL" id="JALLPJ020001246">
    <property type="protein sequence ID" value="KAL3773142.1"/>
    <property type="molecule type" value="Genomic_DNA"/>
</dbReference>
<dbReference type="Gene3D" id="2.60.40.150">
    <property type="entry name" value="C2 domain"/>
    <property type="match status" value="1"/>
</dbReference>
<dbReference type="PANTHER" id="PTHR24075">
    <property type="entry name" value="SEC63 DOMAIN-CONTAINING"/>
    <property type="match status" value="1"/>
</dbReference>
<feature type="region of interest" description="Disordered" evidence="9">
    <location>
        <begin position="572"/>
        <end position="638"/>
    </location>
</feature>
<feature type="compositionally biased region" description="Acidic residues" evidence="9">
    <location>
        <begin position="575"/>
        <end position="592"/>
    </location>
</feature>
<evidence type="ECO:0000256" key="1">
    <source>
        <dbReference type="ARBA" id="ARBA00004477"/>
    </source>
</evidence>
<dbReference type="InterPro" id="IPR036869">
    <property type="entry name" value="J_dom_sf"/>
</dbReference>
<dbReference type="PROSITE" id="PS50076">
    <property type="entry name" value="DNAJ_2"/>
    <property type="match status" value="1"/>
</dbReference>
<proteinExistence type="predicted"/>
<dbReference type="SUPFAM" id="SSF81296">
    <property type="entry name" value="E set domains"/>
    <property type="match status" value="1"/>
</dbReference>
<dbReference type="Proteomes" id="UP001530400">
    <property type="component" value="Unassembled WGS sequence"/>
</dbReference>
<evidence type="ECO:0000313" key="13">
    <source>
        <dbReference type="Proteomes" id="UP001530400"/>
    </source>
</evidence>
<evidence type="ECO:0000256" key="10">
    <source>
        <dbReference type="SAM" id="Phobius"/>
    </source>
</evidence>
<dbReference type="FunFam" id="1.10.287.110:FF:000038">
    <property type="entry name" value="DnaJ protein ERDJ2A"/>
    <property type="match status" value="1"/>
</dbReference>
<dbReference type="PANTHER" id="PTHR24075:SF0">
    <property type="entry name" value="TRANSLOCATION PROTEIN SEC63 HOMOLOG"/>
    <property type="match status" value="1"/>
</dbReference>
<evidence type="ECO:0000256" key="4">
    <source>
        <dbReference type="ARBA" id="ARBA00022824"/>
    </source>
</evidence>
<feature type="transmembrane region" description="Helical" evidence="10">
    <location>
        <begin position="7"/>
        <end position="28"/>
    </location>
</feature>
<reference evidence="12 13" key="1">
    <citation type="submission" date="2024-10" db="EMBL/GenBank/DDBJ databases">
        <title>Updated reference genomes for cyclostephanoid diatoms.</title>
        <authorList>
            <person name="Roberts W.R."/>
            <person name="Alverson A.J."/>
        </authorList>
    </citation>
    <scope>NUCLEOTIDE SEQUENCE [LARGE SCALE GENOMIC DNA]</scope>
    <source>
        <strain evidence="12 13">AJA010-31</strain>
    </source>
</reference>
<dbReference type="AlphaFoldDB" id="A0ABD3NAW6"/>
<evidence type="ECO:0000256" key="7">
    <source>
        <dbReference type="ARBA" id="ARBA00023136"/>
    </source>
</evidence>
<name>A0ABD3NAW6_9STRA</name>
<keyword evidence="5" id="KW-0653">Protein transport</keyword>
<dbReference type="PRINTS" id="PR00625">
    <property type="entry name" value="JDOMAIN"/>
</dbReference>
<evidence type="ECO:0000256" key="2">
    <source>
        <dbReference type="ARBA" id="ARBA00022448"/>
    </source>
</evidence>
<dbReference type="SUPFAM" id="SSF46565">
    <property type="entry name" value="Chaperone J-domain"/>
    <property type="match status" value="1"/>
</dbReference>
<dbReference type="SMART" id="SM00973">
    <property type="entry name" value="Sec63"/>
    <property type="match status" value="1"/>
</dbReference>
<comment type="caution">
    <text evidence="12">The sequence shown here is derived from an EMBL/GenBank/DDBJ whole genome shotgun (WGS) entry which is preliminary data.</text>
</comment>
<organism evidence="12 13">
    <name type="scientific">Cyclotella atomus</name>
    <dbReference type="NCBI Taxonomy" id="382360"/>
    <lineage>
        <taxon>Eukaryota</taxon>
        <taxon>Sar</taxon>
        <taxon>Stramenopiles</taxon>
        <taxon>Ochrophyta</taxon>
        <taxon>Bacillariophyta</taxon>
        <taxon>Coscinodiscophyceae</taxon>
        <taxon>Thalassiosirophycidae</taxon>
        <taxon>Stephanodiscales</taxon>
        <taxon>Stephanodiscaceae</taxon>
        <taxon>Cyclotella</taxon>
    </lineage>
</organism>
<evidence type="ECO:0000256" key="3">
    <source>
        <dbReference type="ARBA" id="ARBA00022692"/>
    </source>
</evidence>
<dbReference type="InterPro" id="IPR004179">
    <property type="entry name" value="Sec63-dom"/>
</dbReference>
<dbReference type="SUPFAM" id="SSF158702">
    <property type="entry name" value="Sec63 N-terminal domain-like"/>
    <property type="match status" value="1"/>
</dbReference>
<dbReference type="PROSITE" id="PS00636">
    <property type="entry name" value="DNAJ_1"/>
    <property type="match status" value="1"/>
</dbReference>
<keyword evidence="13" id="KW-1185">Reference proteome</keyword>
<dbReference type="CDD" id="cd06257">
    <property type="entry name" value="DnaJ"/>
    <property type="match status" value="1"/>
</dbReference>
<dbReference type="Pfam" id="PF02889">
    <property type="entry name" value="Sec63"/>
    <property type="match status" value="1"/>
</dbReference>
<dbReference type="SMART" id="SM00271">
    <property type="entry name" value="DnaJ"/>
    <property type="match status" value="1"/>
</dbReference>
<keyword evidence="4" id="KW-0256">Endoplasmic reticulum</keyword>
<evidence type="ECO:0000256" key="9">
    <source>
        <dbReference type="SAM" id="MobiDB-lite"/>
    </source>
</evidence>
<accession>A0ABD3NAW6</accession>
<dbReference type="InterPro" id="IPR014756">
    <property type="entry name" value="Ig_E-set"/>
</dbReference>
<feature type="transmembrane region" description="Helical" evidence="10">
    <location>
        <begin position="196"/>
        <end position="217"/>
    </location>
</feature>
<dbReference type="GO" id="GO:0005789">
    <property type="term" value="C:endoplasmic reticulum membrane"/>
    <property type="evidence" value="ECO:0007669"/>
    <property type="project" value="UniProtKB-SubCell"/>
</dbReference>
<gene>
    <name evidence="12" type="ORF">ACHAWO_011810</name>
</gene>
<feature type="compositionally biased region" description="Acidic residues" evidence="9">
    <location>
        <begin position="621"/>
        <end position="631"/>
    </location>
</feature>
<feature type="compositionally biased region" description="Basic and acidic residues" evidence="9">
    <location>
        <begin position="593"/>
        <end position="607"/>
    </location>
</feature>
<keyword evidence="2" id="KW-0813">Transport</keyword>
<evidence type="ECO:0000256" key="6">
    <source>
        <dbReference type="ARBA" id="ARBA00022989"/>
    </source>
</evidence>
<protein>
    <recommendedName>
        <fullName evidence="11">J domain-containing protein</fullName>
    </recommendedName>
</protein>
<sequence length="638" mass="71761">MLQYDDSAFYFFALSSIIFYIVPSWYTILKKVSAALFSSDESIGAISRTTAEQKKAADLKKNSKGLKTLSSTGFLVNFGITVALTALFFWLYLSVQSDGEVNSFDPFTILGIDSGADLKEIKKAYKKMSLKYHPDKNPNNPQAEATFMMVAKAYEALVDPVAKENYEKYGNPDGKQSLAVSIGLPEFLLNTNNRNVVLVAYLIIMVGVIPFAVWSYYSNSSKFGEKDVMYDSYAWFHHNLNEHTLVKQLPETLAGSAEFRQRNMPKTSADKEEIAKILTKVRGSMNKPAYNHPVVLKGNVLLHAHLTRQTSVLSEASSDDLKYMLRTSNSLVDAMISVCKHQEALGAALNCIRFSQLMVQGMWLKDSELLQLPHFTENEVKHVVAKNIADYMKIPNGQKKGLKDFTEEQKADVFKTCELLPDITVESKVYVDDDEDDKVYEGDLCTVHVTLTRNNLASGEKVGLVHAPRFPFPRREAWWIVLGTKEGKIISIDKITNPNKVVEHKIKFLTPRVGTYEFDLYVMSNAYVGFDHKSSVELTSLDASTLPEYKVHPEDAELDDEPTLFEEMMNANVENDSDSEEEEDSDEEEEEEGGIRELTAAERKKIELQNARKKAASAGGDDSDSDDDEVQEVYNEEK</sequence>
<dbReference type="GO" id="GO:0015031">
    <property type="term" value="P:protein transport"/>
    <property type="evidence" value="ECO:0007669"/>
    <property type="project" value="UniProtKB-KW"/>
</dbReference>
<evidence type="ECO:0000259" key="11">
    <source>
        <dbReference type="PROSITE" id="PS50076"/>
    </source>
</evidence>
<feature type="transmembrane region" description="Helical" evidence="10">
    <location>
        <begin position="74"/>
        <end position="93"/>
    </location>
</feature>
<keyword evidence="7 10" id="KW-0472">Membrane</keyword>
<comment type="subcellular location">
    <subcellularLocation>
        <location evidence="1">Endoplasmic reticulum membrane</location>
        <topology evidence="1">Multi-pass membrane protein</topology>
    </subcellularLocation>
</comment>
<evidence type="ECO:0000313" key="12">
    <source>
        <dbReference type="EMBL" id="KAL3773142.1"/>
    </source>
</evidence>
<dbReference type="Gene3D" id="1.10.3380.10">
    <property type="entry name" value="Sec63 N-terminal domain-like domain"/>
    <property type="match status" value="1"/>
</dbReference>
<dbReference type="Pfam" id="PF00226">
    <property type="entry name" value="DnaJ"/>
    <property type="match status" value="1"/>
</dbReference>
<feature type="domain" description="J" evidence="11">
    <location>
        <begin position="105"/>
        <end position="170"/>
    </location>
</feature>
<dbReference type="Gene3D" id="1.10.287.110">
    <property type="entry name" value="DnaJ domain"/>
    <property type="match status" value="1"/>
</dbReference>
<dbReference type="InterPro" id="IPR018253">
    <property type="entry name" value="DnaJ_domain_CS"/>
</dbReference>
<dbReference type="InterPro" id="IPR001623">
    <property type="entry name" value="DnaJ_domain"/>
</dbReference>
<keyword evidence="3 10" id="KW-0812">Transmembrane</keyword>